<dbReference type="GeneID" id="2911699"/>
<evidence type="ECO:0000256" key="8">
    <source>
        <dbReference type="SAM" id="Phobius"/>
    </source>
</evidence>
<feature type="transmembrane region" description="Helical" evidence="8">
    <location>
        <begin position="327"/>
        <end position="346"/>
    </location>
</feature>
<feature type="transmembrane region" description="Helical" evidence="8">
    <location>
        <begin position="159"/>
        <end position="177"/>
    </location>
</feature>
<dbReference type="InterPro" id="IPR011701">
    <property type="entry name" value="MFS"/>
</dbReference>
<evidence type="ECO:0000313" key="10">
    <source>
        <dbReference type="EMBL" id="AOW05582.1"/>
    </source>
</evidence>
<keyword evidence="6 8" id="KW-0472">Membrane</keyword>
<feature type="transmembrane region" description="Helical" evidence="8">
    <location>
        <begin position="94"/>
        <end position="121"/>
    </location>
</feature>
<dbReference type="SUPFAM" id="SSF103473">
    <property type="entry name" value="MFS general substrate transporter"/>
    <property type="match status" value="1"/>
</dbReference>
<comment type="similarity">
    <text evidence="2">Belongs to the major facilitator superfamily.</text>
</comment>
<feature type="transmembrane region" description="Helical" evidence="8">
    <location>
        <begin position="133"/>
        <end position="153"/>
    </location>
</feature>
<evidence type="ECO:0000256" key="2">
    <source>
        <dbReference type="ARBA" id="ARBA00008335"/>
    </source>
</evidence>
<feature type="region of interest" description="Disordered" evidence="7">
    <location>
        <begin position="183"/>
        <end position="216"/>
    </location>
</feature>
<dbReference type="GO" id="GO:0012505">
    <property type="term" value="C:endomembrane system"/>
    <property type="evidence" value="ECO:0007669"/>
    <property type="project" value="UniProtKB-SubCell"/>
</dbReference>
<dbReference type="InterPro" id="IPR036259">
    <property type="entry name" value="MFS_trans_sf"/>
</dbReference>
<evidence type="ECO:0000256" key="7">
    <source>
        <dbReference type="SAM" id="MobiDB-lite"/>
    </source>
</evidence>
<gene>
    <name evidence="11" type="ORF">B0I71DRAFT_135532</name>
    <name evidence="10" type="ORF">YALI1_E21478g</name>
</gene>
<dbReference type="Proteomes" id="UP000256601">
    <property type="component" value="Unassembled WGS sequence"/>
</dbReference>
<reference evidence="11 13" key="2">
    <citation type="submission" date="2018-07" db="EMBL/GenBank/DDBJ databases">
        <title>Draft Genome Assemblies for Five Robust Yarrowia lipolytica Strains Exhibiting High Lipid Production and Pentose Sugar Utilization and Sugar Alcohol Secretion from Undetoxified Lignocellulosic Biomass Hydrolysates.</title>
        <authorList>
            <consortium name="DOE Joint Genome Institute"/>
            <person name="Walker C."/>
            <person name="Ryu S."/>
            <person name="Na H."/>
            <person name="Zane M."/>
            <person name="LaButti K."/>
            <person name="Lipzen A."/>
            <person name="Haridas S."/>
            <person name="Barry K."/>
            <person name="Grigoriev I.V."/>
            <person name="Quarterman J."/>
            <person name="Slininger P."/>
            <person name="Dien B."/>
            <person name="Trinh C.T."/>
        </authorList>
    </citation>
    <scope>NUCLEOTIDE SEQUENCE [LARGE SCALE GENOMIC DNA]</scope>
    <source>
        <strain evidence="11 13">YB392</strain>
    </source>
</reference>
<comment type="subcellular location">
    <subcellularLocation>
        <location evidence="1">Endomembrane system</location>
        <topology evidence="1">Multi-pass membrane protein</topology>
    </subcellularLocation>
</comment>
<keyword evidence="4 8" id="KW-0812">Transmembrane</keyword>
<feature type="transmembrane region" description="Helical" evidence="8">
    <location>
        <begin position="540"/>
        <end position="558"/>
    </location>
</feature>
<evidence type="ECO:0000256" key="4">
    <source>
        <dbReference type="ARBA" id="ARBA00022692"/>
    </source>
</evidence>
<dbReference type="OrthoDB" id="3437016at2759"/>
<organism evidence="10 12">
    <name type="scientific">Yarrowia lipolytica</name>
    <name type="common">Candida lipolytica</name>
    <dbReference type="NCBI Taxonomy" id="4952"/>
    <lineage>
        <taxon>Eukaryota</taxon>
        <taxon>Fungi</taxon>
        <taxon>Dikarya</taxon>
        <taxon>Ascomycota</taxon>
        <taxon>Saccharomycotina</taxon>
        <taxon>Dipodascomycetes</taxon>
        <taxon>Dipodascales</taxon>
        <taxon>Dipodascales incertae sedis</taxon>
        <taxon>Yarrowia</taxon>
    </lineage>
</organism>
<dbReference type="PANTHER" id="PTHR23501">
    <property type="entry name" value="MAJOR FACILITATOR SUPERFAMILY"/>
    <property type="match status" value="1"/>
</dbReference>
<sequence length="565" mass="60027">MLLTLIALYTGVFLSALDATIVTSIYATIASDLNELSRISWIATGYLVSCAAFQPLYGRLSDIFGRKAMLLVSSACFGVGCTLCGLSYSLMPLIVGRVIAGIGGGGLLTVSTIAVSDLIPLRQRGIYQGVGNIAYGSGAAIGGALGGVLSQWIGWRGVFLIQVPFIVCSGTLVVFGMTNSNTKNQKLDDPESADENADENTPVSPLTTSPADSDVANPLSGANSSVLYGSVESENLPHAKSTDSDPTGETTWQKVKNIDFAGSALLVTSLSLLLFAISSATKSAWTEPIIYTPLIISVIAGVVFWNYELKCANPVIPVSLLYRQTIFASSLTNLFMTMGIFAMLYNVPLWYKSVLGDSDAKAGARLVGNFIGVSFGSMSSGIYMRKTGKYYNLGIAAGVLTTMGVFALIPLSAETPAWLQYTMLFVPGAGYAAMLTVSLLALISAVSNQEQATATSIQYAFRGVGSTLGVSLSSTIFQAVISKWLPVKMYAVVDKPTPKEVRLIELTIAAVKESVTAIREAPAKFQPAIIASYDLAIKDVFFYATAMCAISTICLYFVKEHELRQ</sequence>
<dbReference type="GO" id="GO:0000329">
    <property type="term" value="C:fungal-type vacuole membrane"/>
    <property type="evidence" value="ECO:0007669"/>
    <property type="project" value="TreeGrafter"/>
</dbReference>
<feature type="compositionally biased region" description="Polar residues" evidence="7">
    <location>
        <begin position="199"/>
        <end position="211"/>
    </location>
</feature>
<feature type="domain" description="Major facilitator superfamily (MFS) profile" evidence="9">
    <location>
        <begin position="4"/>
        <end position="563"/>
    </location>
</feature>
<dbReference type="eggNOG" id="KOG0254">
    <property type="taxonomic scope" value="Eukaryota"/>
</dbReference>
<dbReference type="EMBL" id="KZ859068">
    <property type="protein sequence ID" value="RDW23691.1"/>
    <property type="molecule type" value="Genomic_DNA"/>
</dbReference>
<dbReference type="Proteomes" id="UP000182444">
    <property type="component" value="Chromosome 1E"/>
</dbReference>
<evidence type="ECO:0000259" key="9">
    <source>
        <dbReference type="PROSITE" id="PS50850"/>
    </source>
</evidence>
<evidence type="ECO:0000256" key="3">
    <source>
        <dbReference type="ARBA" id="ARBA00022448"/>
    </source>
</evidence>
<dbReference type="EMBL" id="CP017557">
    <property type="protein sequence ID" value="AOW05582.1"/>
    <property type="molecule type" value="Genomic_DNA"/>
</dbReference>
<feature type="transmembrane region" description="Helical" evidence="8">
    <location>
        <begin position="260"/>
        <end position="277"/>
    </location>
</feature>
<protein>
    <submittedName>
        <fullName evidence="11">Major facilitator superfamily domain-containing protein</fullName>
    </submittedName>
</protein>
<name>A0A1D8NIW9_YARLL</name>
<dbReference type="GO" id="GO:0015174">
    <property type="term" value="F:basic amino acid transmembrane transporter activity"/>
    <property type="evidence" value="ECO:0007669"/>
    <property type="project" value="TreeGrafter"/>
</dbReference>
<dbReference type="RefSeq" id="XP_504091.1">
    <property type="nucleotide sequence ID" value="XM_504091.1"/>
</dbReference>
<feature type="transmembrane region" description="Helical" evidence="8">
    <location>
        <begin position="39"/>
        <end position="57"/>
    </location>
</feature>
<dbReference type="OMA" id="HKLHNNL"/>
<dbReference type="AlphaFoldDB" id="A0A1D8NIW9"/>
<accession>A0A1D8NIW9</accession>
<feature type="transmembrane region" description="Helical" evidence="8">
    <location>
        <begin position="459"/>
        <end position="481"/>
    </location>
</feature>
<evidence type="ECO:0000313" key="11">
    <source>
        <dbReference type="EMBL" id="RDW23691.1"/>
    </source>
</evidence>
<dbReference type="KEGG" id="yli:2911699"/>
<reference evidence="10 12" key="1">
    <citation type="journal article" date="2016" name="PLoS ONE">
        <title>Sequence Assembly of Yarrowia lipolytica Strain W29/CLIB89 Shows Transposable Element Diversity.</title>
        <authorList>
            <person name="Magnan C."/>
            <person name="Yu J."/>
            <person name="Chang I."/>
            <person name="Jahn E."/>
            <person name="Kanomata Y."/>
            <person name="Wu J."/>
            <person name="Zeller M."/>
            <person name="Oakes M."/>
            <person name="Baldi P."/>
            <person name="Sandmeyer S."/>
        </authorList>
    </citation>
    <scope>NUCLEOTIDE SEQUENCE [LARGE SCALE GENOMIC DNA]</scope>
    <source>
        <strain evidence="10">CLIB89</strain>
        <strain evidence="12">CLIB89(W29)</strain>
    </source>
</reference>
<evidence type="ECO:0000256" key="5">
    <source>
        <dbReference type="ARBA" id="ARBA00022989"/>
    </source>
</evidence>
<dbReference type="PANTHER" id="PTHR23501:SF191">
    <property type="entry name" value="VACUOLAR BASIC AMINO ACID TRANSPORTER 4"/>
    <property type="match status" value="1"/>
</dbReference>
<proteinExistence type="inferred from homology"/>
<keyword evidence="3" id="KW-0813">Transport</keyword>
<feature type="transmembrane region" description="Helical" evidence="8">
    <location>
        <begin position="366"/>
        <end position="383"/>
    </location>
</feature>
<evidence type="ECO:0000256" key="6">
    <source>
        <dbReference type="ARBA" id="ARBA00023136"/>
    </source>
</evidence>
<dbReference type="Pfam" id="PF07690">
    <property type="entry name" value="MFS_1"/>
    <property type="match status" value="1"/>
</dbReference>
<keyword evidence="5 8" id="KW-1133">Transmembrane helix</keyword>
<feature type="transmembrane region" description="Helical" evidence="8">
    <location>
        <begin position="429"/>
        <end position="447"/>
    </location>
</feature>
<dbReference type="Gene3D" id="1.20.1250.20">
    <property type="entry name" value="MFS general substrate transporter like domains"/>
    <property type="match status" value="1"/>
</dbReference>
<dbReference type="InterPro" id="IPR020846">
    <property type="entry name" value="MFS_dom"/>
</dbReference>
<evidence type="ECO:0000256" key="1">
    <source>
        <dbReference type="ARBA" id="ARBA00004127"/>
    </source>
</evidence>
<dbReference type="PROSITE" id="PS50850">
    <property type="entry name" value="MFS"/>
    <property type="match status" value="1"/>
</dbReference>
<feature type="transmembrane region" description="Helical" evidence="8">
    <location>
        <begin position="69"/>
        <end position="88"/>
    </location>
</feature>
<dbReference type="VEuPathDB" id="FungiDB:YALI0_E18095g"/>
<dbReference type="VEuPathDB" id="FungiDB:YALI1_E21478g"/>
<evidence type="ECO:0000313" key="13">
    <source>
        <dbReference type="Proteomes" id="UP000256601"/>
    </source>
</evidence>
<evidence type="ECO:0000313" key="12">
    <source>
        <dbReference type="Proteomes" id="UP000182444"/>
    </source>
</evidence>
<feature type="transmembrane region" description="Helical" evidence="8">
    <location>
        <begin position="390"/>
        <end position="409"/>
    </location>
</feature>
<feature type="transmembrane region" description="Helical" evidence="8">
    <location>
        <begin position="289"/>
        <end position="307"/>
    </location>
</feature>